<comment type="caution">
    <text evidence="2">The sequence shown here is derived from an EMBL/GenBank/DDBJ whole genome shotgun (WGS) entry which is preliminary data.</text>
</comment>
<dbReference type="AlphaFoldDB" id="A0A4C1X4G8"/>
<feature type="compositionally biased region" description="Low complexity" evidence="1">
    <location>
        <begin position="75"/>
        <end position="85"/>
    </location>
</feature>
<name>A0A4C1X4G8_EUMVA</name>
<reference evidence="2 3" key="1">
    <citation type="journal article" date="2019" name="Commun. Biol.">
        <title>The bagworm genome reveals a unique fibroin gene that provides high tensile strength.</title>
        <authorList>
            <person name="Kono N."/>
            <person name="Nakamura H."/>
            <person name="Ohtoshi R."/>
            <person name="Tomita M."/>
            <person name="Numata K."/>
            <person name="Arakawa K."/>
        </authorList>
    </citation>
    <scope>NUCLEOTIDE SEQUENCE [LARGE SCALE GENOMIC DNA]</scope>
</reference>
<organism evidence="2 3">
    <name type="scientific">Eumeta variegata</name>
    <name type="common">Bagworm moth</name>
    <name type="synonym">Eumeta japonica</name>
    <dbReference type="NCBI Taxonomy" id="151549"/>
    <lineage>
        <taxon>Eukaryota</taxon>
        <taxon>Metazoa</taxon>
        <taxon>Ecdysozoa</taxon>
        <taxon>Arthropoda</taxon>
        <taxon>Hexapoda</taxon>
        <taxon>Insecta</taxon>
        <taxon>Pterygota</taxon>
        <taxon>Neoptera</taxon>
        <taxon>Endopterygota</taxon>
        <taxon>Lepidoptera</taxon>
        <taxon>Glossata</taxon>
        <taxon>Ditrysia</taxon>
        <taxon>Tineoidea</taxon>
        <taxon>Psychidae</taxon>
        <taxon>Oiketicinae</taxon>
        <taxon>Eumeta</taxon>
    </lineage>
</organism>
<keyword evidence="3" id="KW-1185">Reference proteome</keyword>
<protein>
    <submittedName>
        <fullName evidence="2">Uncharacterized protein</fullName>
    </submittedName>
</protein>
<evidence type="ECO:0000313" key="3">
    <source>
        <dbReference type="Proteomes" id="UP000299102"/>
    </source>
</evidence>
<accession>A0A4C1X4G8</accession>
<feature type="region of interest" description="Disordered" evidence="1">
    <location>
        <begin position="1"/>
        <end position="29"/>
    </location>
</feature>
<gene>
    <name evidence="2" type="ORF">EVAR_82908_1</name>
</gene>
<feature type="compositionally biased region" description="Basic residues" evidence="1">
    <location>
        <begin position="16"/>
        <end position="28"/>
    </location>
</feature>
<proteinExistence type="predicted"/>
<dbReference type="EMBL" id="BGZK01000711">
    <property type="protein sequence ID" value="GBP57197.1"/>
    <property type="molecule type" value="Genomic_DNA"/>
</dbReference>
<dbReference type="Proteomes" id="UP000299102">
    <property type="component" value="Unassembled WGS sequence"/>
</dbReference>
<evidence type="ECO:0000313" key="2">
    <source>
        <dbReference type="EMBL" id="GBP57197.1"/>
    </source>
</evidence>
<sequence length="187" mass="20630">MSKAETAPRPNASSRSRGRSRSRDRRRPVAVARWAAHGNNCCRRELSTGRVAAKLAIDRTPTTVILPSPATPFDAGAAAGSARATLTRPKKSRFSRDNDLAGYGPNAGARRRCGSQHTASLGFPPHVVMGERSRHRKSADEDEGAKVPPMAEPRQRNESSRNIELLKYWANQLYVLEGMRLLRPNTY</sequence>
<evidence type="ECO:0000256" key="1">
    <source>
        <dbReference type="SAM" id="MobiDB-lite"/>
    </source>
</evidence>
<feature type="region of interest" description="Disordered" evidence="1">
    <location>
        <begin position="131"/>
        <end position="159"/>
    </location>
</feature>
<feature type="region of interest" description="Disordered" evidence="1">
    <location>
        <begin position="75"/>
        <end position="103"/>
    </location>
</feature>